<evidence type="ECO:0000313" key="2">
    <source>
        <dbReference type="Proteomes" id="UP000886520"/>
    </source>
</evidence>
<dbReference type="Proteomes" id="UP000886520">
    <property type="component" value="Chromosome 14"/>
</dbReference>
<comment type="caution">
    <text evidence="1">The sequence shown here is derived from an EMBL/GenBank/DDBJ whole genome shotgun (WGS) entry which is preliminary data.</text>
</comment>
<organism evidence="1 2">
    <name type="scientific">Adiantum capillus-veneris</name>
    <name type="common">Maidenhair fern</name>
    <dbReference type="NCBI Taxonomy" id="13818"/>
    <lineage>
        <taxon>Eukaryota</taxon>
        <taxon>Viridiplantae</taxon>
        <taxon>Streptophyta</taxon>
        <taxon>Embryophyta</taxon>
        <taxon>Tracheophyta</taxon>
        <taxon>Polypodiopsida</taxon>
        <taxon>Polypodiidae</taxon>
        <taxon>Polypodiales</taxon>
        <taxon>Pteridineae</taxon>
        <taxon>Pteridaceae</taxon>
        <taxon>Vittarioideae</taxon>
        <taxon>Adiantum</taxon>
    </lineage>
</organism>
<accession>A0A9D4UML4</accession>
<proteinExistence type="predicted"/>
<name>A0A9D4UML4_ADICA</name>
<dbReference type="EMBL" id="JABFUD020000014">
    <property type="protein sequence ID" value="KAI5070550.1"/>
    <property type="molecule type" value="Genomic_DNA"/>
</dbReference>
<reference evidence="1" key="1">
    <citation type="submission" date="2021-01" db="EMBL/GenBank/DDBJ databases">
        <title>Adiantum capillus-veneris genome.</title>
        <authorList>
            <person name="Fang Y."/>
            <person name="Liao Q."/>
        </authorList>
    </citation>
    <scope>NUCLEOTIDE SEQUENCE</scope>
    <source>
        <strain evidence="1">H3</strain>
        <tissue evidence="1">Leaf</tissue>
    </source>
</reference>
<keyword evidence="2" id="KW-1185">Reference proteome</keyword>
<sequence length="66" mass="7431">MATCDGTSCRRHNLLACTLWICRVIRRAIRALASTKEARKRGRWTTSIDVVDDVDRPVGGNPFDDL</sequence>
<evidence type="ECO:0000313" key="1">
    <source>
        <dbReference type="EMBL" id="KAI5070550.1"/>
    </source>
</evidence>
<protein>
    <submittedName>
        <fullName evidence="1">Uncharacterized protein</fullName>
    </submittedName>
</protein>
<gene>
    <name evidence="1" type="ORF">GOP47_0014893</name>
</gene>
<dbReference type="AlphaFoldDB" id="A0A9D4UML4"/>